<dbReference type="EC" id="3.4.16.4" evidence="5"/>
<evidence type="ECO:0000256" key="7">
    <source>
        <dbReference type="ARBA" id="ARBA00022475"/>
    </source>
</evidence>
<proteinExistence type="inferred from homology"/>
<dbReference type="InterPro" id="IPR023346">
    <property type="entry name" value="Lysozyme-like_dom_sf"/>
</dbReference>
<gene>
    <name evidence="30" type="ORF">JQ619_13920</name>
</gene>
<evidence type="ECO:0000256" key="23">
    <source>
        <dbReference type="ARBA" id="ARBA00034000"/>
    </source>
</evidence>
<dbReference type="Pfam" id="PF00905">
    <property type="entry name" value="Transpeptidase"/>
    <property type="match status" value="1"/>
</dbReference>
<keyword evidence="9" id="KW-0121">Carboxypeptidase</keyword>
<dbReference type="InterPro" id="IPR050396">
    <property type="entry name" value="Glycosyltr_51/Transpeptidase"/>
</dbReference>
<keyword evidence="18" id="KW-1133">Transmembrane helix</keyword>
<keyword evidence="15" id="KW-0133">Cell shape</keyword>
<comment type="similarity">
    <text evidence="4">In the N-terminal section; belongs to the glycosyltransferase 51 family.</text>
</comment>
<feature type="domain" description="Glycosyl transferase family 51" evidence="28">
    <location>
        <begin position="59"/>
        <end position="236"/>
    </location>
</feature>
<comment type="catalytic activity">
    <reaction evidence="25">
        <text>[GlcNAc-(1-&gt;4)-Mur2Ac(oyl-L-Ala-gamma-D-Glu-L-Lys-D-Ala-D-Ala)](n)-di-trans,octa-cis-undecaprenyl diphosphate + beta-D-GlcNAc-(1-&gt;4)-Mur2Ac(oyl-L-Ala-gamma-D-Glu-L-Lys-D-Ala-D-Ala)-di-trans,octa-cis-undecaprenyl diphosphate = [GlcNAc-(1-&gt;4)-Mur2Ac(oyl-L-Ala-gamma-D-Glu-L-Lys-D-Ala-D-Ala)](n+1)-di-trans,octa-cis-undecaprenyl diphosphate + di-trans,octa-cis-undecaprenyl diphosphate + H(+)</text>
        <dbReference type="Rhea" id="RHEA:23708"/>
        <dbReference type="Rhea" id="RHEA-COMP:9602"/>
        <dbReference type="Rhea" id="RHEA-COMP:9603"/>
        <dbReference type="ChEBI" id="CHEBI:15378"/>
        <dbReference type="ChEBI" id="CHEBI:58405"/>
        <dbReference type="ChEBI" id="CHEBI:60033"/>
        <dbReference type="ChEBI" id="CHEBI:78435"/>
        <dbReference type="EC" id="2.4.99.28"/>
    </reaction>
</comment>
<evidence type="ECO:0000256" key="11">
    <source>
        <dbReference type="ARBA" id="ARBA00022676"/>
    </source>
</evidence>
<dbReference type="InterPro" id="IPR036950">
    <property type="entry name" value="PBP_transglycosylase"/>
</dbReference>
<evidence type="ECO:0000256" key="15">
    <source>
        <dbReference type="ARBA" id="ARBA00022960"/>
    </source>
</evidence>
<sequence length="835" mass="91283">MRFVVRFLGFLFAAGTVVFLVGVAAAAGLIWHFSKDLPDYSQLQDYEPPVMTRVHAVDGSLVGEYARERRLYLPIQAVPKLVINAFLAAEDKNFYEHGGIDFTGMARAAVVYAQNFGSNRRPQGASTITQQVAKNFLLTNEVSFARKIKEALLAMRIERTYSKDKILELYLNEIYLGSGAYGIAAASLVYFDKSVNELTVAEAAYLAALPKMPGSLHPIRNRDRAIERRNYVVDRLLENGWIKQADAEKARKDPLTIASRNTGAHIFAGEYFAEEVRRDIFERYGEKKLYEGGLSVRTTLDPKIQVMARKAMVAGLVRYDQEQGYRGPVSKLDISGDWGLKLAEIKSLSDISPWRMAVVLETSDQSARIGFQPPRELGGAVSKERQTGLITLDGVRWARAATGNGRGKTPTSVAQVLQPGDVIYADPLFKEGNPVEGQYRLEQLPEVSGAMVAMDPNTGRVLAMVGGFSFDQSQFNRATQAYRQPGSSFKPIVYSSALDNGYTPSTQVVDAPIEIDQGQGGQVWRPDNFSNGKYLGPTTLRNALRLSLNTVTVRLAQDVGMPLISEYARRFGVYDELPNYLSYALGAGETTAMRMVTAYSMIANGGRRVKPTLIDRIQDRYGHTIFKHDARECRGCDAPEGWKNQTEPQLVDRREQVLDTMTAYQITSMLEGVVQAGTATVLKEVGKPIAGKTGTTNEAKDAWFVGFSPDLAVAIYMGYDKPRPLGKGNAATGGHLAAPIAKDFMKLALADKPATPFKIPAGIKLVRVDAKTGLRAGPGDTGRTIMEAFKPGTAPPDNYSVIGVADADGRMMPSQSGGQPDAGSFIIRPGTGSLY</sequence>
<keyword evidence="10" id="KW-0645">Protease</keyword>
<keyword evidence="19" id="KW-0472">Membrane</keyword>
<dbReference type="Gene3D" id="3.40.710.10">
    <property type="entry name" value="DD-peptidase/beta-lactamase superfamily"/>
    <property type="match status" value="2"/>
</dbReference>
<dbReference type="PANTHER" id="PTHR32282">
    <property type="entry name" value="BINDING PROTEIN TRANSPEPTIDASE, PUTATIVE-RELATED"/>
    <property type="match status" value="1"/>
</dbReference>
<dbReference type="Proteomes" id="UP001314635">
    <property type="component" value="Unassembled WGS sequence"/>
</dbReference>
<evidence type="ECO:0000256" key="18">
    <source>
        <dbReference type="ARBA" id="ARBA00022989"/>
    </source>
</evidence>
<evidence type="ECO:0000256" key="12">
    <source>
        <dbReference type="ARBA" id="ARBA00022679"/>
    </source>
</evidence>
<dbReference type="InterPro" id="IPR001264">
    <property type="entry name" value="Glyco_trans_51"/>
</dbReference>
<dbReference type="EMBL" id="JAFCLK010000011">
    <property type="protein sequence ID" value="MBR1136870.1"/>
    <property type="molecule type" value="Genomic_DNA"/>
</dbReference>
<keyword evidence="7" id="KW-1003">Cell membrane</keyword>
<dbReference type="NCBIfam" id="TIGR02074">
    <property type="entry name" value="PBP_1a_fam"/>
    <property type="match status" value="1"/>
</dbReference>
<dbReference type="InterPro" id="IPR012338">
    <property type="entry name" value="Beta-lactam/transpept-like"/>
</dbReference>
<keyword evidence="11" id="KW-0328">Glycosyltransferase</keyword>
<evidence type="ECO:0000259" key="29">
    <source>
        <dbReference type="Pfam" id="PF17092"/>
    </source>
</evidence>
<feature type="domain" description="Penicillin-binding protein OB-like" evidence="29">
    <location>
        <begin position="325"/>
        <end position="447"/>
    </location>
</feature>
<keyword evidence="8" id="KW-0997">Cell inner membrane</keyword>
<evidence type="ECO:0000256" key="1">
    <source>
        <dbReference type="ARBA" id="ARBA00004249"/>
    </source>
</evidence>
<reference evidence="31" key="1">
    <citation type="journal article" date="2021" name="ISME J.">
        <title>Evolutionary origin and ecological implication of a unique nif island in free-living Bradyrhizobium lineages.</title>
        <authorList>
            <person name="Tao J."/>
        </authorList>
    </citation>
    <scope>NUCLEOTIDE SEQUENCE [LARGE SCALE GENOMIC DNA]</scope>
    <source>
        <strain evidence="31">SZCCT0094</strain>
    </source>
</reference>
<evidence type="ECO:0000256" key="9">
    <source>
        <dbReference type="ARBA" id="ARBA00022645"/>
    </source>
</evidence>
<comment type="subcellular location">
    <subcellularLocation>
        <location evidence="1">Cell inner membrane</location>
        <topology evidence="1">Single-pass type II membrane protein</topology>
    </subcellularLocation>
</comment>
<comment type="similarity">
    <text evidence="3">In the C-terminal section; belongs to the transpeptidase family.</text>
</comment>
<dbReference type="EC" id="2.4.99.28" evidence="24"/>
<evidence type="ECO:0000259" key="27">
    <source>
        <dbReference type="Pfam" id="PF00905"/>
    </source>
</evidence>
<evidence type="ECO:0000256" key="14">
    <source>
        <dbReference type="ARBA" id="ARBA00022801"/>
    </source>
</evidence>
<dbReference type="InterPro" id="IPR012340">
    <property type="entry name" value="NA-bd_OB-fold"/>
</dbReference>
<dbReference type="Pfam" id="PF00912">
    <property type="entry name" value="Transgly"/>
    <property type="match status" value="1"/>
</dbReference>
<name>A0ABS5G6R9_9BRAD</name>
<feature type="domain" description="Penicillin-binding protein transpeptidase" evidence="27">
    <location>
        <begin position="449"/>
        <end position="746"/>
    </location>
</feature>
<organism evidence="30 31">
    <name type="scientific">Bradyrhizobium denitrificans</name>
    <dbReference type="NCBI Taxonomy" id="2734912"/>
    <lineage>
        <taxon>Bacteria</taxon>
        <taxon>Pseudomonadati</taxon>
        <taxon>Pseudomonadota</taxon>
        <taxon>Alphaproteobacteria</taxon>
        <taxon>Hyphomicrobiales</taxon>
        <taxon>Nitrobacteraceae</taxon>
        <taxon>Bradyrhizobium</taxon>
    </lineage>
</organism>
<keyword evidence="21" id="KW-0511">Multifunctional enzyme</keyword>
<accession>A0ABS5G6R9</accession>
<keyword evidence="22" id="KW-0961">Cell wall biogenesis/degradation</keyword>
<keyword evidence="20" id="KW-0046">Antibiotic resistance</keyword>
<dbReference type="SUPFAM" id="SSF56601">
    <property type="entry name" value="beta-lactamase/transpeptidase-like"/>
    <property type="match status" value="1"/>
</dbReference>
<feature type="region of interest" description="Disordered" evidence="26">
    <location>
        <begin position="813"/>
        <end position="835"/>
    </location>
</feature>
<evidence type="ECO:0000256" key="19">
    <source>
        <dbReference type="ARBA" id="ARBA00023136"/>
    </source>
</evidence>
<evidence type="ECO:0000256" key="17">
    <source>
        <dbReference type="ARBA" id="ARBA00022984"/>
    </source>
</evidence>
<evidence type="ECO:0000256" key="8">
    <source>
        <dbReference type="ARBA" id="ARBA00022519"/>
    </source>
</evidence>
<keyword evidence="16" id="KW-0735">Signal-anchor</keyword>
<dbReference type="Gene3D" id="2.40.50.140">
    <property type="entry name" value="Nucleic acid-binding proteins"/>
    <property type="match status" value="1"/>
</dbReference>
<dbReference type="InterPro" id="IPR031376">
    <property type="entry name" value="PCB_OB"/>
</dbReference>
<dbReference type="InterPro" id="IPR001460">
    <property type="entry name" value="PCN-bd_Tpept"/>
</dbReference>
<evidence type="ECO:0000256" key="16">
    <source>
        <dbReference type="ARBA" id="ARBA00022968"/>
    </source>
</evidence>
<keyword evidence="31" id="KW-1185">Reference proteome</keyword>
<keyword evidence="14" id="KW-0378">Hydrolase</keyword>
<evidence type="ECO:0000256" key="24">
    <source>
        <dbReference type="ARBA" id="ARBA00044770"/>
    </source>
</evidence>
<evidence type="ECO:0000256" key="20">
    <source>
        <dbReference type="ARBA" id="ARBA00023251"/>
    </source>
</evidence>
<comment type="catalytic activity">
    <reaction evidence="23">
        <text>Preferential cleavage: (Ac)2-L-Lys-D-Ala-|-D-Ala. Also transpeptidation of peptidyl-alanyl moieties that are N-acyl substituents of D-alanine.</text>
        <dbReference type="EC" id="3.4.16.4"/>
    </reaction>
</comment>
<keyword evidence="13" id="KW-0812">Transmembrane</keyword>
<dbReference type="Pfam" id="PF17092">
    <property type="entry name" value="PCB_OB"/>
    <property type="match status" value="1"/>
</dbReference>
<evidence type="ECO:0000256" key="22">
    <source>
        <dbReference type="ARBA" id="ARBA00023316"/>
    </source>
</evidence>
<evidence type="ECO:0000259" key="28">
    <source>
        <dbReference type="Pfam" id="PF00912"/>
    </source>
</evidence>
<evidence type="ECO:0000256" key="6">
    <source>
        <dbReference type="ARBA" id="ARBA00018638"/>
    </source>
</evidence>
<comment type="pathway">
    <text evidence="2">Cell wall biogenesis; peptidoglycan biosynthesis.</text>
</comment>
<evidence type="ECO:0000256" key="13">
    <source>
        <dbReference type="ARBA" id="ARBA00022692"/>
    </source>
</evidence>
<evidence type="ECO:0000256" key="25">
    <source>
        <dbReference type="ARBA" id="ARBA00049902"/>
    </source>
</evidence>
<dbReference type="SUPFAM" id="SSF53955">
    <property type="entry name" value="Lysozyme-like"/>
    <property type="match status" value="1"/>
</dbReference>
<dbReference type="RefSeq" id="WP_012044257.1">
    <property type="nucleotide sequence ID" value="NZ_JABFDP010000014.1"/>
</dbReference>
<evidence type="ECO:0000256" key="21">
    <source>
        <dbReference type="ARBA" id="ARBA00023268"/>
    </source>
</evidence>
<evidence type="ECO:0000313" key="30">
    <source>
        <dbReference type="EMBL" id="MBR1136870.1"/>
    </source>
</evidence>
<dbReference type="PANTHER" id="PTHR32282:SF27">
    <property type="entry name" value="PENICILLIN-BINDING PROTEIN 1A"/>
    <property type="match status" value="1"/>
</dbReference>
<evidence type="ECO:0000313" key="31">
    <source>
        <dbReference type="Proteomes" id="UP001314635"/>
    </source>
</evidence>
<evidence type="ECO:0000256" key="4">
    <source>
        <dbReference type="ARBA" id="ARBA00007739"/>
    </source>
</evidence>
<evidence type="ECO:0000256" key="10">
    <source>
        <dbReference type="ARBA" id="ARBA00022670"/>
    </source>
</evidence>
<comment type="caution">
    <text evidence="30">The sequence shown here is derived from an EMBL/GenBank/DDBJ whole genome shotgun (WGS) entry which is preliminary data.</text>
</comment>
<protein>
    <recommendedName>
        <fullName evidence="6">Penicillin-binding protein 1A</fullName>
        <ecNumber evidence="24">2.4.99.28</ecNumber>
        <ecNumber evidence="5">3.4.16.4</ecNumber>
    </recommendedName>
</protein>
<keyword evidence="12" id="KW-0808">Transferase</keyword>
<dbReference type="Gene3D" id="1.10.3810.10">
    <property type="entry name" value="Biosynthetic peptidoglycan transglycosylase-like"/>
    <property type="match status" value="1"/>
</dbReference>
<evidence type="ECO:0000256" key="26">
    <source>
        <dbReference type="SAM" id="MobiDB-lite"/>
    </source>
</evidence>
<evidence type="ECO:0000256" key="2">
    <source>
        <dbReference type="ARBA" id="ARBA00004752"/>
    </source>
</evidence>
<evidence type="ECO:0000256" key="5">
    <source>
        <dbReference type="ARBA" id="ARBA00012448"/>
    </source>
</evidence>
<evidence type="ECO:0000256" key="3">
    <source>
        <dbReference type="ARBA" id="ARBA00007090"/>
    </source>
</evidence>
<keyword evidence="17" id="KW-0573">Peptidoglycan synthesis</keyword>